<dbReference type="InterPro" id="IPR037079">
    <property type="entry name" value="AF2212/PG0164-like_sf"/>
</dbReference>
<organism evidence="2 3">
    <name type="scientific">Cellulomonas oligotrophica</name>
    <dbReference type="NCBI Taxonomy" id="931536"/>
    <lineage>
        <taxon>Bacteria</taxon>
        <taxon>Bacillati</taxon>
        <taxon>Actinomycetota</taxon>
        <taxon>Actinomycetes</taxon>
        <taxon>Micrococcales</taxon>
        <taxon>Cellulomonadaceae</taxon>
        <taxon>Cellulomonas</taxon>
    </lineage>
</organism>
<dbReference type="InterPro" id="IPR015018">
    <property type="entry name" value="DUF1905"/>
</dbReference>
<evidence type="ECO:0000313" key="2">
    <source>
        <dbReference type="EMBL" id="NYD86583.1"/>
    </source>
</evidence>
<evidence type="ECO:0000313" key="3">
    <source>
        <dbReference type="Proteomes" id="UP000577956"/>
    </source>
</evidence>
<comment type="caution">
    <text evidence="2">The sequence shown here is derived from an EMBL/GenBank/DDBJ whole genome shotgun (WGS) entry which is preliminary data.</text>
</comment>
<evidence type="ECO:0008006" key="5">
    <source>
        <dbReference type="Google" id="ProtNLM"/>
    </source>
</evidence>
<reference evidence="2 3" key="1">
    <citation type="submission" date="2020-07" db="EMBL/GenBank/DDBJ databases">
        <title>Sequencing the genomes of 1000 actinobacteria strains.</title>
        <authorList>
            <person name="Klenk H.-P."/>
        </authorList>
    </citation>
    <scope>NUCLEOTIDE SEQUENCE [LARGE SCALE GENOMIC DNA]</scope>
    <source>
        <strain evidence="2 3">DSM 24482</strain>
    </source>
</reference>
<gene>
    <name evidence="2" type="ORF">BKA21_002132</name>
    <name evidence="1" type="ORF">Col01nite_16860</name>
</gene>
<keyword evidence="4" id="KW-1185">Reference proteome</keyword>
<dbReference type="EMBL" id="JACCBK010000001">
    <property type="protein sequence ID" value="NYD86583.1"/>
    <property type="molecule type" value="Genomic_DNA"/>
</dbReference>
<dbReference type="Proteomes" id="UP000577956">
    <property type="component" value="Unassembled WGS sequence"/>
</dbReference>
<dbReference type="SUPFAM" id="SSF141694">
    <property type="entry name" value="AF2212/PG0164-like"/>
    <property type="match status" value="1"/>
</dbReference>
<accession>A0A7Y9JXD0</accession>
<evidence type="ECO:0000313" key="1">
    <source>
        <dbReference type="EMBL" id="GIG32527.1"/>
    </source>
</evidence>
<protein>
    <recommendedName>
        <fullName evidence="5">DUF1905 domain-containing protein</fullName>
    </recommendedName>
</protein>
<dbReference type="RefSeq" id="WP_140458182.1">
    <property type="nucleotide sequence ID" value="NZ_BAABFI010000001.1"/>
</dbReference>
<dbReference type="Pfam" id="PF08922">
    <property type="entry name" value="DUF1905"/>
    <property type="match status" value="1"/>
</dbReference>
<dbReference type="EMBL" id="BONN01000004">
    <property type="protein sequence ID" value="GIG32527.1"/>
    <property type="molecule type" value="Genomic_DNA"/>
</dbReference>
<dbReference type="Gene3D" id="2.40.30.100">
    <property type="entry name" value="AF2212/PG0164-like"/>
    <property type="match status" value="1"/>
</dbReference>
<dbReference type="Proteomes" id="UP000618382">
    <property type="component" value="Unassembled WGS sequence"/>
</dbReference>
<sequence>MIYRTTVLATGGTTTGIPVPEEVMQALGGGGRPKVVVTIGSFTYRTTVGTRDGRRLLPLSSDRRKESGLAAGDEVDVDLTLDTPS</sequence>
<dbReference type="AlphaFoldDB" id="A0A7Y9JXD0"/>
<name>A0A7Y9JXD0_9CELL</name>
<evidence type="ECO:0000313" key="4">
    <source>
        <dbReference type="Proteomes" id="UP000618382"/>
    </source>
</evidence>
<reference evidence="1 4" key="2">
    <citation type="submission" date="2021-01" db="EMBL/GenBank/DDBJ databases">
        <title>Whole genome shotgun sequence of Cellulomonas oligotrophica NBRC 109435.</title>
        <authorList>
            <person name="Komaki H."/>
            <person name="Tamura T."/>
        </authorList>
    </citation>
    <scope>NUCLEOTIDE SEQUENCE [LARGE SCALE GENOMIC DNA]</scope>
    <source>
        <strain evidence="1 4">NBRC 109435</strain>
    </source>
</reference>
<proteinExistence type="predicted"/>